<dbReference type="OrthoDB" id="1707820at2"/>
<gene>
    <name evidence="1" type="ORF">H8702_03440</name>
</gene>
<dbReference type="RefSeq" id="WP_093988585.1">
    <property type="nucleotide sequence ID" value="NZ_FYDD01000003.1"/>
</dbReference>
<name>A0A8J6TPG9_9FIRM</name>
<dbReference type="Proteomes" id="UP000632659">
    <property type="component" value="Unassembled WGS sequence"/>
</dbReference>
<dbReference type="EMBL" id="JACRTL010000001">
    <property type="protein sequence ID" value="MBC8610179.1"/>
    <property type="molecule type" value="Genomic_DNA"/>
</dbReference>
<keyword evidence="1" id="KW-0946">Virion</keyword>
<evidence type="ECO:0000313" key="2">
    <source>
        <dbReference type="Proteomes" id="UP000632659"/>
    </source>
</evidence>
<reference evidence="1" key="1">
    <citation type="submission" date="2020-08" db="EMBL/GenBank/DDBJ databases">
        <title>Genome public.</title>
        <authorList>
            <person name="Liu C."/>
            <person name="Sun Q."/>
        </authorList>
    </citation>
    <scope>NUCLEOTIDE SEQUENCE</scope>
    <source>
        <strain evidence="1">NSJ-15</strain>
    </source>
</reference>
<keyword evidence="1" id="KW-0167">Capsid protein</keyword>
<sequence>MPTLTQREMFWVENQLKFEQAMVKKYKFCYQLCSDPQLKIKCEEIAAKHIDHYTKLLDMIR</sequence>
<organism evidence="1 2">
    <name type="scientific">Massiliimalia timonensis</name>
    <dbReference type="NCBI Taxonomy" id="1987501"/>
    <lineage>
        <taxon>Bacteria</taxon>
        <taxon>Bacillati</taxon>
        <taxon>Bacillota</taxon>
        <taxon>Clostridia</taxon>
        <taxon>Eubacteriales</taxon>
        <taxon>Oscillospiraceae</taxon>
        <taxon>Massiliimalia</taxon>
    </lineage>
</organism>
<dbReference type="AlphaFoldDB" id="A0A8J6TPG9"/>
<proteinExistence type="predicted"/>
<accession>A0A8J6TPG9</accession>
<protein>
    <submittedName>
        <fullName evidence="1">Spore coat protein</fullName>
    </submittedName>
</protein>
<keyword evidence="2" id="KW-1185">Reference proteome</keyword>
<evidence type="ECO:0000313" key="1">
    <source>
        <dbReference type="EMBL" id="MBC8610179.1"/>
    </source>
</evidence>
<comment type="caution">
    <text evidence="1">The sequence shown here is derived from an EMBL/GenBank/DDBJ whole genome shotgun (WGS) entry which is preliminary data.</text>
</comment>